<sequence>MFGYIKVDKPNILIKDFNTYKAYYCGLCKSIGKQAGELMRLGVNYDIAFLSILAHNYEDLQPEFDMQRCFIHPIGPKFSVVLNDSVQERIVDINTILGYYKVYDDLSDKGGAKHLAAKNILKPYYKKAAKRLPELDAALKKCFAELHELESAGSRDVDKLSKTSADMLVAVGLAACKNPDEHLVALCADLGRWIYEIDAFDDLKKDVEKGCFNPFADHPVEGEELEKLRQFVSDRLFGYIKNIRAAYDKMRITVSEGPLSNIIYLGLRARTEEVLKSGGIKCKKTLL</sequence>
<protein>
    <submittedName>
        <fullName evidence="1">Uncharacterized protein</fullName>
    </submittedName>
</protein>
<comment type="caution">
    <text evidence="1">The sequence shown here is derived from an EMBL/GenBank/DDBJ whole genome shotgun (WGS) entry which is preliminary data.</text>
</comment>
<name>A0A9D1MH20_9FIRM</name>
<organism evidence="1 2">
    <name type="scientific">Candidatus Stercoripulliclostridium merdigallinarum</name>
    <dbReference type="NCBI Taxonomy" id="2840951"/>
    <lineage>
        <taxon>Bacteria</taxon>
        <taxon>Bacillati</taxon>
        <taxon>Bacillota</taxon>
        <taxon>Clostridia</taxon>
        <taxon>Eubacteriales</taxon>
        <taxon>Candidatus Stercoripulliclostridium</taxon>
    </lineage>
</organism>
<accession>A0A9D1MH20</accession>
<dbReference type="Proteomes" id="UP000824094">
    <property type="component" value="Unassembled WGS sequence"/>
</dbReference>
<proteinExistence type="predicted"/>
<dbReference type="InterPro" id="IPR043740">
    <property type="entry name" value="DUF5685"/>
</dbReference>
<evidence type="ECO:0000313" key="2">
    <source>
        <dbReference type="Proteomes" id="UP000824094"/>
    </source>
</evidence>
<reference evidence="1" key="1">
    <citation type="submission" date="2020-10" db="EMBL/GenBank/DDBJ databases">
        <authorList>
            <person name="Gilroy R."/>
        </authorList>
    </citation>
    <scope>NUCLEOTIDE SEQUENCE</scope>
    <source>
        <strain evidence="1">18911</strain>
    </source>
</reference>
<dbReference type="Pfam" id="PF18937">
    <property type="entry name" value="DUF5685"/>
    <property type="match status" value="1"/>
</dbReference>
<gene>
    <name evidence="1" type="ORF">IAB05_01020</name>
</gene>
<evidence type="ECO:0000313" key="1">
    <source>
        <dbReference type="EMBL" id="HIU59952.1"/>
    </source>
</evidence>
<reference evidence="1" key="2">
    <citation type="journal article" date="2021" name="PeerJ">
        <title>Extensive microbial diversity within the chicken gut microbiome revealed by metagenomics and culture.</title>
        <authorList>
            <person name="Gilroy R."/>
            <person name="Ravi A."/>
            <person name="Getino M."/>
            <person name="Pursley I."/>
            <person name="Horton D.L."/>
            <person name="Alikhan N.F."/>
            <person name="Baker D."/>
            <person name="Gharbi K."/>
            <person name="Hall N."/>
            <person name="Watson M."/>
            <person name="Adriaenssens E.M."/>
            <person name="Foster-Nyarko E."/>
            <person name="Jarju S."/>
            <person name="Secka A."/>
            <person name="Antonio M."/>
            <person name="Oren A."/>
            <person name="Chaudhuri R.R."/>
            <person name="La Ragione R."/>
            <person name="Hildebrand F."/>
            <person name="Pallen M.J."/>
        </authorList>
    </citation>
    <scope>NUCLEOTIDE SEQUENCE</scope>
    <source>
        <strain evidence="1">18911</strain>
    </source>
</reference>
<dbReference type="AlphaFoldDB" id="A0A9D1MH20"/>
<dbReference type="EMBL" id="DVNF01000037">
    <property type="protein sequence ID" value="HIU59952.1"/>
    <property type="molecule type" value="Genomic_DNA"/>
</dbReference>